<organism evidence="2 3">
    <name type="scientific">Vitis vinifera</name>
    <name type="common">Grape</name>
    <dbReference type="NCBI Taxonomy" id="29760"/>
    <lineage>
        <taxon>Eukaryota</taxon>
        <taxon>Viridiplantae</taxon>
        <taxon>Streptophyta</taxon>
        <taxon>Embryophyta</taxon>
        <taxon>Tracheophyta</taxon>
        <taxon>Spermatophyta</taxon>
        <taxon>Magnoliopsida</taxon>
        <taxon>eudicotyledons</taxon>
        <taxon>Gunneridae</taxon>
        <taxon>Pentapetalae</taxon>
        <taxon>rosids</taxon>
        <taxon>Vitales</taxon>
        <taxon>Vitaceae</taxon>
        <taxon>Viteae</taxon>
        <taxon>Vitis</taxon>
    </lineage>
</organism>
<comment type="caution">
    <text evidence="2">The sequence shown here is derived from an EMBL/GenBank/DDBJ whole genome shotgun (WGS) entry which is preliminary data.</text>
</comment>
<dbReference type="InterPro" id="IPR013103">
    <property type="entry name" value="RVT_2"/>
</dbReference>
<gene>
    <name evidence="2" type="primary">RE2_479</name>
    <name evidence="2" type="ORF">CK203_076925</name>
</gene>
<dbReference type="PANTHER" id="PTHR11439:SF467">
    <property type="entry name" value="INTEGRASE CATALYTIC DOMAIN-CONTAINING PROTEIN"/>
    <property type="match status" value="1"/>
</dbReference>
<sequence>MHIAEREKLSYIQGKINPSKELEDGYEKWYAENQKVKRWLLMSMSPEIMKRYLCLPIAQEIWSALSKVVMKDPEDIAAYWKSIERQRVHIFLAGLDVRHASMKAKSDNLDTSAMWDHNLDQRKKDSKKTSIAIVAEIKTEANVAKKASALVATTDYGTNGNTTPVIGEGSLTPHRHNRAIPNNVQEALADSRWKATMNEEMKSLQKNETWELVECPPGKKPLGVVGSILMYGVRKAMSEGVQIEEVIVWVEAIPKSMVRRFTKSMRAFGYRQITENDPEERKALQNYLSREFEMKDLGHLKYFLRIEVSRSSEGIFLSQRKYALDLLQETGMLGCQPVDTPIEEGLKLCVEPNQVSTDKGRYQRLVGRLMYLAHTKPDLAYALSVVSQYMHNPGDQHMNAVMLDDRRSTFGYFTFLGGNLVTWKSYLSRWKALKEPRVSSRLTSKESKRYFQLSGGASSGLLGDIFRRGRFEATGEREKLAGSRDFGEWETSDRSGFRRDILRAV</sequence>
<dbReference type="AlphaFoldDB" id="A0A438DZW5"/>
<evidence type="ECO:0000313" key="2">
    <source>
        <dbReference type="EMBL" id="RVW40937.1"/>
    </source>
</evidence>
<dbReference type="EMBL" id="QGNW01001448">
    <property type="protein sequence ID" value="RVW40937.1"/>
    <property type="molecule type" value="Genomic_DNA"/>
</dbReference>
<accession>A0A438DZW5</accession>
<feature type="domain" description="Reverse transcriptase Ty1/copia-type" evidence="1">
    <location>
        <begin position="273"/>
        <end position="343"/>
    </location>
</feature>
<dbReference type="Proteomes" id="UP000288805">
    <property type="component" value="Unassembled WGS sequence"/>
</dbReference>
<dbReference type="PANTHER" id="PTHR11439">
    <property type="entry name" value="GAG-POL-RELATED RETROTRANSPOSON"/>
    <property type="match status" value="1"/>
</dbReference>
<evidence type="ECO:0000259" key="1">
    <source>
        <dbReference type="Pfam" id="PF07727"/>
    </source>
</evidence>
<name>A0A438DZW5_VITVI</name>
<dbReference type="Pfam" id="PF07727">
    <property type="entry name" value="RVT_2"/>
    <property type="match status" value="1"/>
</dbReference>
<reference evidence="2 3" key="1">
    <citation type="journal article" date="2018" name="PLoS Genet.">
        <title>Population sequencing reveals clonal diversity and ancestral inbreeding in the grapevine cultivar Chardonnay.</title>
        <authorList>
            <person name="Roach M.J."/>
            <person name="Johnson D.L."/>
            <person name="Bohlmann J."/>
            <person name="van Vuuren H.J."/>
            <person name="Jones S.J."/>
            <person name="Pretorius I.S."/>
            <person name="Schmidt S.A."/>
            <person name="Borneman A.R."/>
        </authorList>
    </citation>
    <scope>NUCLEOTIDE SEQUENCE [LARGE SCALE GENOMIC DNA]</scope>
    <source>
        <strain evidence="3">cv. Chardonnay</strain>
        <tissue evidence="2">Leaf</tissue>
    </source>
</reference>
<evidence type="ECO:0000313" key="3">
    <source>
        <dbReference type="Proteomes" id="UP000288805"/>
    </source>
</evidence>
<proteinExistence type="predicted"/>
<protein>
    <submittedName>
        <fullName evidence="2">Retrovirus-related Pol polyprotein from transposon RE2</fullName>
    </submittedName>
</protein>